<keyword evidence="2" id="KW-1185">Reference proteome</keyword>
<comment type="caution">
    <text evidence="1">The sequence shown here is derived from an EMBL/GenBank/DDBJ whole genome shotgun (WGS) entry which is preliminary data.</text>
</comment>
<organism evidence="1 2">
    <name type="scientific">Desulfobacter latus</name>
    <dbReference type="NCBI Taxonomy" id="2292"/>
    <lineage>
        <taxon>Bacteria</taxon>
        <taxon>Pseudomonadati</taxon>
        <taxon>Thermodesulfobacteriota</taxon>
        <taxon>Desulfobacteria</taxon>
        <taxon>Desulfobacterales</taxon>
        <taxon>Desulfobacteraceae</taxon>
        <taxon>Desulfobacter</taxon>
    </lineage>
</organism>
<sequence>MNVVVKLMVCNGCNNRSFKKPGLKLIPLYELSDKTGVLGRSSQRYKKWNKQQLEELRKIVCSNCGSTGTFVEQDETTMKQIPSVGMDGLKEILEKQSSTTEKTFDFFIKCERLEPVNFKDISWLEKIRDHYLSKKNEEYVVDFSSQLYVWYIRTWSYLNENKILNLSEVAKGDWEKYGSNLQLEPVPIFPENEEPRLFVRPLFLQGRLLIQLWTQSNHEKLHEAMKILKSKKTTAKEINDKVDSIFSRPHENLIKKDDEEVLREANLNIIVNASFEVALEVSESFMNKNSRSHNLGKTKGDHYIPIKKFHGKRTQAEILATADQHDLIVKNYKKTLKALPPEEERKLRKAYTINDKTIYLYPVKFSLSRESKTIALTTSITVQQILNILRGKNQGVIKMDDTGQFIEQWFKNAYANYTADTYKPKNNQIALLKKIADGTQVSELPPDDQAEVESLAEKSPRFAAMLRKSQFACREKIRQDAWSHLMEVIEQESVKPSVTDTCITNITKIFKRGCSTFETFGTAVANFTQELIDNTGMELEPALRDIKQTDEFYWKPGVIYRETVKIPIPDMRYYHVFLRREDQDGLVLIDINRKLEVNNEEFDLEIPLEKDDEGLNTIMMAYSRDKIDLDEAWFDNYMTDPENMKKIVKEIEKRQPDGEKSGHIMDLKSVRIKIHEFCLKPDLKYWVTVKVPTPDMRYYHVFLRREDRDGLVLMDINREFEVSNEEFDLEIPFEKSDEGLNTIMMAFSRNEISLDETWFDNYVVTDPENLEKIVRAIEDRQPDGDQNGYIMDLKSVQVKI</sequence>
<evidence type="ECO:0000313" key="1">
    <source>
        <dbReference type="EMBL" id="NWH06594.1"/>
    </source>
</evidence>
<evidence type="ECO:0000313" key="2">
    <source>
        <dbReference type="Proteomes" id="UP000553343"/>
    </source>
</evidence>
<accession>A0A850SZ70</accession>
<dbReference type="Proteomes" id="UP000553343">
    <property type="component" value="Unassembled WGS sequence"/>
</dbReference>
<gene>
    <name evidence="1" type="ORF">HXW94_16650</name>
</gene>
<proteinExistence type="predicted"/>
<dbReference type="AlphaFoldDB" id="A0A850SZ70"/>
<reference evidence="1 2" key="1">
    <citation type="submission" date="2020-06" db="EMBL/GenBank/DDBJ databases">
        <title>High-quality draft genome of sulfate reducer Desulfobacter latus type strain AcrS2 isolated from marine sediment.</title>
        <authorList>
            <person name="Hoppe M."/>
            <person name="Larsen C.K."/>
            <person name="Marshall I.P.G."/>
            <person name="Schramm A."/>
            <person name="Marietou A.G."/>
        </authorList>
    </citation>
    <scope>NUCLEOTIDE SEQUENCE [LARGE SCALE GENOMIC DNA]</scope>
    <source>
        <strain evidence="1 2">AcRS2</strain>
    </source>
</reference>
<dbReference type="EMBL" id="JACADJ010000088">
    <property type="protein sequence ID" value="NWH06594.1"/>
    <property type="molecule type" value="Genomic_DNA"/>
</dbReference>
<protein>
    <submittedName>
        <fullName evidence="1">Uncharacterized protein</fullName>
    </submittedName>
</protein>
<name>A0A850SZ70_9BACT</name>
<dbReference type="RefSeq" id="WP_178368049.1">
    <property type="nucleotide sequence ID" value="NZ_JACADJ010000088.1"/>
</dbReference>